<dbReference type="Proteomes" id="UP000536275">
    <property type="component" value="Unassembled WGS sequence"/>
</dbReference>
<protein>
    <submittedName>
        <fullName evidence="2">Uncharacterized protein</fullName>
    </submittedName>
</protein>
<evidence type="ECO:0000313" key="2">
    <source>
        <dbReference type="EMBL" id="KAF6060486.1"/>
    </source>
</evidence>
<comment type="caution">
    <text evidence="2">The sequence shown here is derived from an EMBL/GenBank/DDBJ whole genome shotgun (WGS) entry which is preliminary data.</text>
</comment>
<feature type="region of interest" description="Disordered" evidence="1">
    <location>
        <begin position="1"/>
        <end position="22"/>
    </location>
</feature>
<evidence type="ECO:0000313" key="3">
    <source>
        <dbReference type="Proteomes" id="UP000536275"/>
    </source>
</evidence>
<sequence length="104" mass="11922">MSDNKQQQDQGEGNNKRKRKFTKDPYLNEIIKMKLIYKLSILGVLGDNPMEFLNGNDNDDYIYDMFDTFKRRLISSDDNDDDNGDSNSRDESKIGDGSDSGDVQ</sequence>
<name>A0A8H6BRD8_CANAX</name>
<dbReference type="EMBL" id="JABWAD010000068">
    <property type="protein sequence ID" value="KAF6060486.1"/>
    <property type="molecule type" value="Genomic_DNA"/>
</dbReference>
<dbReference type="AlphaFoldDB" id="A0A8H6BRD8"/>
<feature type="region of interest" description="Disordered" evidence="1">
    <location>
        <begin position="74"/>
        <end position="104"/>
    </location>
</feature>
<proteinExistence type="predicted"/>
<feature type="compositionally biased region" description="Polar residues" evidence="1">
    <location>
        <begin position="1"/>
        <end position="13"/>
    </location>
</feature>
<feature type="compositionally biased region" description="Basic and acidic residues" evidence="1">
    <location>
        <begin position="87"/>
        <end position="96"/>
    </location>
</feature>
<evidence type="ECO:0000256" key="1">
    <source>
        <dbReference type="SAM" id="MobiDB-lite"/>
    </source>
</evidence>
<organism evidence="2 3">
    <name type="scientific">Candida albicans</name>
    <name type="common">Yeast</name>
    <dbReference type="NCBI Taxonomy" id="5476"/>
    <lineage>
        <taxon>Eukaryota</taxon>
        <taxon>Fungi</taxon>
        <taxon>Dikarya</taxon>
        <taxon>Ascomycota</taxon>
        <taxon>Saccharomycotina</taxon>
        <taxon>Pichiomycetes</taxon>
        <taxon>Debaryomycetaceae</taxon>
        <taxon>Candida/Lodderomyces clade</taxon>
        <taxon>Candida</taxon>
    </lineage>
</organism>
<accession>A0A8H6BRD8</accession>
<reference evidence="2 3" key="1">
    <citation type="submission" date="2020-03" db="EMBL/GenBank/DDBJ databases">
        <title>FDA dAtabase for Regulatory Grade micrObial Sequences (FDA-ARGOS): Supporting development and validation of Infectious Disease Dx tests.</title>
        <authorList>
            <person name="Campos J."/>
            <person name="Goldberg B."/>
            <person name="Tallon L."/>
            <person name="Sadzewicz L."/>
            <person name="Vavikolanu K."/>
            <person name="Mehta A."/>
            <person name="Aluvathingal J."/>
            <person name="Nadendla S."/>
            <person name="Nandy P."/>
            <person name="Geyer C."/>
            <person name="Yan Y."/>
            <person name="Sichtig H."/>
        </authorList>
    </citation>
    <scope>NUCLEOTIDE SEQUENCE [LARGE SCALE GENOMIC DNA]</scope>
    <source>
        <strain evidence="2 3">FDAARGOS_656</strain>
    </source>
</reference>
<gene>
    <name evidence="2" type="ORF">FOB64_006686</name>
</gene>